<reference evidence="9" key="2">
    <citation type="submission" date="2025-09" db="UniProtKB">
        <authorList>
            <consortium name="Ensembl"/>
        </authorList>
    </citation>
    <scope>IDENTIFICATION</scope>
</reference>
<keyword evidence="3 5" id="KW-0371">Homeobox</keyword>
<dbReference type="GO" id="GO:0000981">
    <property type="term" value="F:DNA-binding transcription factor activity, RNA polymerase II-specific"/>
    <property type="evidence" value="ECO:0007669"/>
    <property type="project" value="InterPro"/>
</dbReference>
<feature type="domain" description="Homeobox" evidence="8">
    <location>
        <begin position="1"/>
        <end position="36"/>
    </location>
</feature>
<comment type="subcellular location">
    <subcellularLocation>
        <location evidence="1 5 6">Nucleus</location>
    </subcellularLocation>
</comment>
<accession>A0A8C6D859</accession>
<dbReference type="CDD" id="cd00086">
    <property type="entry name" value="homeodomain"/>
    <property type="match status" value="1"/>
</dbReference>
<name>A0A8C6D859_MOSMO</name>
<evidence type="ECO:0000313" key="9">
    <source>
        <dbReference type="Ensembl" id="ENSMMSP00000008084.1"/>
    </source>
</evidence>
<evidence type="ECO:0000259" key="8">
    <source>
        <dbReference type="PROSITE" id="PS50071"/>
    </source>
</evidence>
<dbReference type="InterPro" id="IPR001356">
    <property type="entry name" value="HD"/>
</dbReference>
<evidence type="ECO:0000256" key="4">
    <source>
        <dbReference type="ARBA" id="ARBA00023242"/>
    </source>
</evidence>
<sequence length="193" mass="21708">MYPHWFLIRTLASTIHLDESVIKTWFKNQRVKRRREENQTRQNLSPGDPHQVVSVKEEEMPLPGTSGSIHPTSLSLSDDSHHELPKLSCVEQCEGAAAAPCPSSCNFLTDHLQQISPRDPDPPWASIPYDMDQLIQLYDLPGDDDPSSLDQYLFPECSTLGELWSSVTTQQGNRNMKDAQHGLSSGKCKPKLQ</sequence>
<evidence type="ECO:0000256" key="3">
    <source>
        <dbReference type="ARBA" id="ARBA00023155"/>
    </source>
</evidence>
<dbReference type="GeneTree" id="ENSGT00950000183093"/>
<evidence type="ECO:0000256" key="1">
    <source>
        <dbReference type="ARBA" id="ARBA00004123"/>
    </source>
</evidence>
<reference evidence="9" key="1">
    <citation type="submission" date="2025-08" db="UniProtKB">
        <authorList>
            <consortium name="Ensembl"/>
        </authorList>
    </citation>
    <scope>IDENTIFICATION</scope>
</reference>
<dbReference type="PROSITE" id="PS50071">
    <property type="entry name" value="HOMEOBOX_2"/>
    <property type="match status" value="1"/>
</dbReference>
<keyword evidence="2 5" id="KW-0238">DNA-binding</keyword>
<dbReference type="PANTHER" id="PTHR45793">
    <property type="entry name" value="HOMEOBOX PROTEIN"/>
    <property type="match status" value="1"/>
</dbReference>
<proteinExistence type="predicted"/>
<dbReference type="Proteomes" id="UP000694544">
    <property type="component" value="Unplaced"/>
</dbReference>
<dbReference type="GO" id="GO:0000978">
    <property type="term" value="F:RNA polymerase II cis-regulatory region sequence-specific DNA binding"/>
    <property type="evidence" value="ECO:0007669"/>
    <property type="project" value="TreeGrafter"/>
</dbReference>
<organism evidence="9 10">
    <name type="scientific">Moschus moschiferus</name>
    <name type="common">Siberian musk deer</name>
    <name type="synonym">Moschus sibiricus</name>
    <dbReference type="NCBI Taxonomy" id="68415"/>
    <lineage>
        <taxon>Eukaryota</taxon>
        <taxon>Metazoa</taxon>
        <taxon>Chordata</taxon>
        <taxon>Craniata</taxon>
        <taxon>Vertebrata</taxon>
        <taxon>Euteleostomi</taxon>
        <taxon>Mammalia</taxon>
        <taxon>Eutheria</taxon>
        <taxon>Laurasiatheria</taxon>
        <taxon>Artiodactyla</taxon>
        <taxon>Ruminantia</taxon>
        <taxon>Pecora</taxon>
        <taxon>Moschidae</taxon>
        <taxon>Moschus</taxon>
    </lineage>
</organism>
<evidence type="ECO:0000256" key="6">
    <source>
        <dbReference type="RuleBase" id="RU000682"/>
    </source>
</evidence>
<evidence type="ECO:0000256" key="7">
    <source>
        <dbReference type="SAM" id="MobiDB-lite"/>
    </source>
</evidence>
<dbReference type="GO" id="GO:0005634">
    <property type="term" value="C:nucleus"/>
    <property type="evidence" value="ECO:0007669"/>
    <property type="project" value="UniProtKB-SubCell"/>
</dbReference>
<dbReference type="InterPro" id="IPR009057">
    <property type="entry name" value="Homeodomain-like_sf"/>
</dbReference>
<evidence type="ECO:0000256" key="5">
    <source>
        <dbReference type="PROSITE-ProRule" id="PRU00108"/>
    </source>
</evidence>
<dbReference type="Pfam" id="PF00046">
    <property type="entry name" value="Homeodomain"/>
    <property type="match status" value="1"/>
</dbReference>
<dbReference type="AlphaFoldDB" id="A0A8C6D859"/>
<dbReference type="PROSITE" id="PS00027">
    <property type="entry name" value="HOMEOBOX_1"/>
    <property type="match status" value="1"/>
</dbReference>
<dbReference type="SUPFAM" id="SSF46689">
    <property type="entry name" value="Homeodomain-like"/>
    <property type="match status" value="1"/>
</dbReference>
<feature type="DNA-binding region" description="Homeobox" evidence="5">
    <location>
        <begin position="3"/>
        <end position="37"/>
    </location>
</feature>
<keyword evidence="10" id="KW-1185">Reference proteome</keyword>
<evidence type="ECO:0000313" key="10">
    <source>
        <dbReference type="Proteomes" id="UP000694544"/>
    </source>
</evidence>
<dbReference type="Gene3D" id="1.10.10.60">
    <property type="entry name" value="Homeodomain-like"/>
    <property type="match status" value="1"/>
</dbReference>
<dbReference type="PANTHER" id="PTHR45793:SF18">
    <property type="entry name" value="PAIRED-LIKE HOMEODOMAIN TRANSCRIPTION FACTOR LEUTX"/>
    <property type="match status" value="1"/>
</dbReference>
<protein>
    <recommendedName>
        <fullName evidence="8">Homeobox domain-containing protein</fullName>
    </recommendedName>
</protein>
<dbReference type="InterPro" id="IPR017970">
    <property type="entry name" value="Homeobox_CS"/>
</dbReference>
<evidence type="ECO:0000256" key="2">
    <source>
        <dbReference type="ARBA" id="ARBA00023125"/>
    </source>
</evidence>
<feature type="region of interest" description="Disordered" evidence="7">
    <location>
        <begin position="32"/>
        <end position="79"/>
    </location>
</feature>
<dbReference type="Ensembl" id="ENSMMST00000008945.1">
    <property type="protein sequence ID" value="ENSMMSP00000008084.1"/>
    <property type="gene ID" value="ENSMMSG00000006250.1"/>
</dbReference>
<keyword evidence="4 5" id="KW-0539">Nucleus</keyword>